<accession>A0A4Z1BXC4</accession>
<dbReference type="AlphaFoldDB" id="A0A4Z1BXC4"/>
<dbReference type="RefSeq" id="WP_135817080.1">
    <property type="nucleotide sequence ID" value="NZ_SRPG01000052.1"/>
</dbReference>
<keyword evidence="2" id="KW-1185">Reference proteome</keyword>
<name>A0A4Z1BXC4_9RHOB</name>
<protein>
    <submittedName>
        <fullName evidence="1">Uncharacterized protein</fullName>
    </submittedName>
</protein>
<reference evidence="1 2" key="1">
    <citation type="submission" date="2019-03" db="EMBL/GenBank/DDBJ databases">
        <authorList>
            <person name="Li J."/>
        </authorList>
    </citation>
    <scope>NUCLEOTIDE SEQUENCE [LARGE SCALE GENOMIC DNA]</scope>
    <source>
        <strain evidence="1 2">3058</strain>
    </source>
</reference>
<dbReference type="Proteomes" id="UP000297972">
    <property type="component" value="Unassembled WGS sequence"/>
</dbReference>
<sequence length="68" mass="6981">MLDIVVIRGSLGADHGTPEGAFSRSLVISTAMTEAAPHLDGRRVSGLAGGAEPQRNLAIAPLAAEKRC</sequence>
<gene>
    <name evidence="1" type="ORF">E4L95_07500</name>
</gene>
<organism evidence="1 2">
    <name type="scientific">Paracoccus liaowanqingii</name>
    <dbReference type="NCBI Taxonomy" id="2560053"/>
    <lineage>
        <taxon>Bacteria</taxon>
        <taxon>Pseudomonadati</taxon>
        <taxon>Pseudomonadota</taxon>
        <taxon>Alphaproteobacteria</taxon>
        <taxon>Rhodobacterales</taxon>
        <taxon>Paracoccaceae</taxon>
        <taxon>Paracoccus</taxon>
    </lineage>
</organism>
<comment type="caution">
    <text evidence="1">The sequence shown here is derived from an EMBL/GenBank/DDBJ whole genome shotgun (WGS) entry which is preliminary data.</text>
</comment>
<dbReference type="EMBL" id="SRPG01000052">
    <property type="protein sequence ID" value="TGN62213.1"/>
    <property type="molecule type" value="Genomic_DNA"/>
</dbReference>
<proteinExistence type="predicted"/>
<evidence type="ECO:0000313" key="1">
    <source>
        <dbReference type="EMBL" id="TGN62213.1"/>
    </source>
</evidence>
<evidence type="ECO:0000313" key="2">
    <source>
        <dbReference type="Proteomes" id="UP000297972"/>
    </source>
</evidence>